<protein>
    <submittedName>
        <fullName evidence="2">Uncharacterized protein</fullName>
    </submittedName>
</protein>
<feature type="region of interest" description="Disordered" evidence="1">
    <location>
        <begin position="1"/>
        <end position="51"/>
    </location>
</feature>
<dbReference type="AlphaFoldDB" id="A0A0K1QDW0"/>
<evidence type="ECO:0000313" key="3">
    <source>
        <dbReference type="Proteomes" id="UP000064967"/>
    </source>
</evidence>
<dbReference type="KEGG" id="llu:AKJ09_10571"/>
<dbReference type="Proteomes" id="UP000064967">
    <property type="component" value="Chromosome"/>
</dbReference>
<dbReference type="EMBL" id="CP012333">
    <property type="protein sequence ID" value="AKV03908.1"/>
    <property type="molecule type" value="Genomic_DNA"/>
</dbReference>
<gene>
    <name evidence="2" type="ORF">AKJ09_10571</name>
</gene>
<accession>A0A0K1QDW0</accession>
<keyword evidence="3" id="KW-1185">Reference proteome</keyword>
<evidence type="ECO:0000313" key="2">
    <source>
        <dbReference type="EMBL" id="AKV03908.1"/>
    </source>
</evidence>
<name>A0A0K1QDW0_9BACT</name>
<evidence type="ECO:0000256" key="1">
    <source>
        <dbReference type="SAM" id="MobiDB-lite"/>
    </source>
</evidence>
<organism evidence="2 3">
    <name type="scientific">Labilithrix luteola</name>
    <dbReference type="NCBI Taxonomy" id="1391654"/>
    <lineage>
        <taxon>Bacteria</taxon>
        <taxon>Pseudomonadati</taxon>
        <taxon>Myxococcota</taxon>
        <taxon>Polyangia</taxon>
        <taxon>Polyangiales</taxon>
        <taxon>Labilitrichaceae</taxon>
        <taxon>Labilithrix</taxon>
    </lineage>
</organism>
<sequence length="422" mass="42976">MSPGLTGADASAGPDAGGGDGSPSSDGGPFDDGGGGNDASDADGEGGSSGYPDPVVIVSGAGIAAPSGNAQQQHLVFVKPNDTYWFFTLSGTKDFAAFSSKDFKSWSSAHTLAMPVAHGSDGRNVGIAAMPNAAVVHAAIACFDGSGATHVHARATLPSDVIAFDAPRTVSSIGAPKTTVGGPATTILTAGGNIVVDALDLVSDGGTFNGAVWRFGSESGTSFSSQAPIQDEFYFPKSWINAQTLVPLTSGGLLWVAENAEAEPDPPNLAFGVYASGSWTGGAVFAVDATQNYNDWSVFRVSDTEMHAVRYAASVGFEHARFTGTTWQPGGTIPAMTPLVGGGLVLVGEGSTFSLYAIDVGAARTVKTVAWDGTKWASSWHDVTTKAAVRTFLGGMSTPGHKAVYWTQENSGALDVVGVSIP</sequence>
<reference evidence="2 3" key="1">
    <citation type="submission" date="2015-08" db="EMBL/GenBank/DDBJ databases">
        <authorList>
            <person name="Babu N.S."/>
            <person name="Beckwith C.J."/>
            <person name="Beseler K.G."/>
            <person name="Brison A."/>
            <person name="Carone J.V."/>
            <person name="Caskin T.P."/>
            <person name="Diamond M."/>
            <person name="Durham M.E."/>
            <person name="Foxe J.M."/>
            <person name="Go M."/>
            <person name="Henderson B.A."/>
            <person name="Jones I.B."/>
            <person name="McGettigan J.A."/>
            <person name="Micheletti S.J."/>
            <person name="Nasrallah M.E."/>
            <person name="Ortiz D."/>
            <person name="Piller C.R."/>
            <person name="Privatt S.R."/>
            <person name="Schneider S.L."/>
            <person name="Sharp S."/>
            <person name="Smith T.C."/>
            <person name="Stanton J.D."/>
            <person name="Ullery H.E."/>
            <person name="Wilson R.J."/>
            <person name="Serrano M.G."/>
            <person name="Buck G."/>
            <person name="Lee V."/>
            <person name="Wang Y."/>
            <person name="Carvalho R."/>
            <person name="Voegtly L."/>
            <person name="Shi R."/>
            <person name="Duckworth R."/>
            <person name="Johnson A."/>
            <person name="Loviza R."/>
            <person name="Walstead R."/>
            <person name="Shah Z."/>
            <person name="Kiflezghi M."/>
            <person name="Wade K."/>
            <person name="Ball S.L."/>
            <person name="Bradley K.W."/>
            <person name="Asai D.J."/>
            <person name="Bowman C.A."/>
            <person name="Russell D.A."/>
            <person name="Pope W.H."/>
            <person name="Jacobs-Sera D."/>
            <person name="Hendrix R.W."/>
            <person name="Hatfull G.F."/>
        </authorList>
    </citation>
    <scope>NUCLEOTIDE SEQUENCE [LARGE SCALE GENOMIC DNA]</scope>
    <source>
        <strain evidence="2 3">DSM 27648</strain>
    </source>
</reference>
<proteinExistence type="predicted"/>